<organism evidence="1 2">
    <name type="scientific">Corynebacterium anserum</name>
    <dbReference type="NCBI Taxonomy" id="2684406"/>
    <lineage>
        <taxon>Bacteria</taxon>
        <taxon>Bacillati</taxon>
        <taxon>Actinomycetota</taxon>
        <taxon>Actinomycetes</taxon>
        <taxon>Mycobacteriales</taxon>
        <taxon>Corynebacteriaceae</taxon>
        <taxon>Corynebacterium</taxon>
    </lineage>
</organism>
<dbReference type="Proteomes" id="UP000515275">
    <property type="component" value="Chromosome"/>
</dbReference>
<proteinExistence type="predicted"/>
<protein>
    <submittedName>
        <fullName evidence="1">Uncharacterized protein</fullName>
    </submittedName>
</protein>
<dbReference type="EMBL" id="CP046883">
    <property type="protein sequence ID" value="QNH95997.1"/>
    <property type="molecule type" value="Genomic_DNA"/>
</dbReference>
<evidence type="ECO:0000313" key="1">
    <source>
        <dbReference type="EMBL" id="QNH95997.1"/>
    </source>
</evidence>
<name>A0A7G7YNC7_9CORY</name>
<reference evidence="1 2" key="1">
    <citation type="submission" date="2019-12" db="EMBL/GenBank/DDBJ databases">
        <title>Corynebacterium sp. nov., isolated from feces of the Anser Albifrons in China.</title>
        <authorList>
            <person name="Liu Q."/>
        </authorList>
    </citation>
    <scope>NUCLEOTIDE SEQUENCE [LARGE SCALE GENOMIC DNA]</scope>
    <source>
        <strain evidence="1 2">23H37-10</strain>
    </source>
</reference>
<dbReference type="RefSeq" id="WP_186277198.1">
    <property type="nucleotide sequence ID" value="NZ_CP046883.1"/>
</dbReference>
<dbReference type="AlphaFoldDB" id="A0A7G7YNC7"/>
<evidence type="ECO:0000313" key="2">
    <source>
        <dbReference type="Proteomes" id="UP000515275"/>
    </source>
</evidence>
<accession>A0A7G7YNC7</accession>
<sequence>MSTGVNEAREAFVDNLHAMATGSYLRKEDREFWEAPYPETVVGEARVIVDSLVDAISRIPRLSEDEQKVLAASTDVLQEASENKTPSEPDQITRAVVAAVSPIIEDLLRLSDKYEGAVLEDEELEDLDALLRALCTECEANYSVVSEHVHIMIDSHS</sequence>
<keyword evidence="2" id="KW-1185">Reference proteome</keyword>
<dbReference type="KEGG" id="cans:GP473_04325"/>
<gene>
    <name evidence="1" type="ORF">GP473_04325</name>
</gene>